<dbReference type="Proteomes" id="UP000820977">
    <property type="component" value="Unassembled WGS sequence"/>
</dbReference>
<dbReference type="Pfam" id="PF02357">
    <property type="entry name" value="NusG"/>
    <property type="match status" value="1"/>
</dbReference>
<reference evidence="3 4" key="1">
    <citation type="submission" date="2020-05" db="EMBL/GenBank/DDBJ databases">
        <title>Distinct polysaccharide utilization as determinants for interspecies competition between intestinal Prevotella spp.</title>
        <authorList>
            <person name="Galvez E.J.C."/>
            <person name="Iljazovic A."/>
            <person name="Strowig T."/>
        </authorList>
    </citation>
    <scope>NUCLEOTIDE SEQUENCE [LARGE SCALE GENOMIC DNA]</scope>
    <source>
        <strain evidence="3 4">PCHR</strain>
    </source>
</reference>
<organism evidence="3 4">
    <name type="scientific">Xylanibacter caecicola</name>
    <dbReference type="NCBI Taxonomy" id="2736294"/>
    <lineage>
        <taxon>Bacteria</taxon>
        <taxon>Pseudomonadati</taxon>
        <taxon>Bacteroidota</taxon>
        <taxon>Bacteroidia</taxon>
        <taxon>Bacteroidales</taxon>
        <taxon>Prevotellaceae</taxon>
        <taxon>Xylanibacter</taxon>
    </lineage>
</organism>
<evidence type="ECO:0000313" key="3">
    <source>
        <dbReference type="EMBL" id="NPE24614.1"/>
    </source>
</evidence>
<keyword evidence="1" id="KW-0804">Transcription</keyword>
<keyword evidence="4" id="KW-1185">Reference proteome</keyword>
<evidence type="ECO:0000256" key="1">
    <source>
        <dbReference type="ARBA" id="ARBA00023163"/>
    </source>
</evidence>
<evidence type="ECO:0000259" key="2">
    <source>
        <dbReference type="Pfam" id="PF02357"/>
    </source>
</evidence>
<dbReference type="InterPro" id="IPR036735">
    <property type="entry name" value="NGN_dom_sf"/>
</dbReference>
<dbReference type="InterPro" id="IPR006645">
    <property type="entry name" value="NGN-like_dom"/>
</dbReference>
<sequence>MAVLSDNDKQMRWFVMRDLKRANAKQPAYKQLAEKNIQVFTPMTWRIDMEDGKRVRRQVPFIPDLLFVCSSRETIDPIVFQTPTLQYRWLRNTWREPMTVSDTEMNRFIKAVSSSDSNKYYLPEEITPSMYGRRIRIVGGPLDGCEGSLITRRGSKVRRLLIEIPNLIAVGIEVKPEFIQFVE</sequence>
<gene>
    <name evidence="3" type="ORF">HPS54_03630</name>
</gene>
<proteinExistence type="predicted"/>
<feature type="domain" description="NusG-like N-terminal" evidence="2">
    <location>
        <begin position="11"/>
        <end position="108"/>
    </location>
</feature>
<evidence type="ECO:0000313" key="4">
    <source>
        <dbReference type="Proteomes" id="UP000820977"/>
    </source>
</evidence>
<protein>
    <submittedName>
        <fullName evidence="3">UpxY family transcription antiterminator</fullName>
    </submittedName>
</protein>
<accession>A0ABX2AZE0</accession>
<dbReference type="EMBL" id="JABKKJ010000004">
    <property type="protein sequence ID" value="NPE24614.1"/>
    <property type="molecule type" value="Genomic_DNA"/>
</dbReference>
<name>A0ABX2AZE0_9BACT</name>
<comment type="caution">
    <text evidence="3">The sequence shown here is derived from an EMBL/GenBank/DDBJ whole genome shotgun (WGS) entry which is preliminary data.</text>
</comment>
<dbReference type="RefSeq" id="WP_172344113.1">
    <property type="nucleotide sequence ID" value="NZ_CASYYZ010000031.1"/>
</dbReference>
<dbReference type="SUPFAM" id="SSF82679">
    <property type="entry name" value="N-utilization substance G protein NusG, N-terminal domain"/>
    <property type="match status" value="1"/>
</dbReference>
<dbReference type="NCBIfam" id="NF033644">
    <property type="entry name" value="antiterm_UpxY"/>
    <property type="match status" value="1"/>
</dbReference>
<dbReference type="Gene3D" id="3.30.70.940">
    <property type="entry name" value="NusG, N-terminal domain"/>
    <property type="match status" value="1"/>
</dbReference>
<dbReference type="CDD" id="cd09895">
    <property type="entry name" value="NGN_SP_UpxY"/>
    <property type="match status" value="1"/>
</dbReference>